<sequence length="731" mass="82887">MDHFRYVCGQSKWKRRRTEDLQKVCADALSDAHLNRVEDSLRFLRCRYESGRSPSEFHRWRTSMVLALSTAVLTPRHACKVNSAIKRRRLSPPLHTPSSKTVTKDQFISYVEQSLPSWQHSYTNAKGSKKKDIYSVCAKTLSGQRFGAARTVHIFCPHSKTRDYLPYCVHKLWGAKMQTICYDIVVPDIVLYDRLDQWSRASTKRIRVADATDKHRLNPPAGVNACSRIWTVSNFAAILTPEIALYSVVVVDDLEWWPSSAKLVLARVRTRAIVVGCSMQIWRQRRAFVRIAPYLDIDANHSLYVCSSAHRVCKESSLVDHNVRLMESAVSKPLVITLQVAHAYVMWLAILSEQLMEYTLSVDVGHARIAWRSFAVACNATSQALAEHNLPPEILNPIWELRRWTIRACLAEWSSSQNSTTVRYARQRIMSVTESVELNLSHICPECLAPLGLDNLTRREHICDWNCRGPVHIPEVEDSGALTVSEFFIRYAIRMSAIHRMRVFIREGHRKTALGTGIVRYDNTQIGEELLRSWYSALVTENLHHLLDANRIEAAARDASSTIRRGAGAVLTIMGTQNYKEWCCGKYHQVWKQVTLPGTSWRSAVPADICRDNKTVRLLTAQIAPTIQLARSAKGGGSPPLTQAALSCVLLKLPDLLGTDCHLLSNSTTMFQRWNFYSDVQLVHLLPSYFLARNACRRLRLLVNRGLFSPLRWSAPEGSPAHLALQLMLPA</sequence>
<proteinExistence type="predicted"/>
<accession>A0A6C0C342</accession>
<dbReference type="EMBL" id="MN739309">
    <property type="protein sequence ID" value="QHS97943.1"/>
    <property type="molecule type" value="Genomic_DNA"/>
</dbReference>
<evidence type="ECO:0000313" key="1">
    <source>
        <dbReference type="EMBL" id="QHS97943.1"/>
    </source>
</evidence>
<reference evidence="1" key="1">
    <citation type="journal article" date="2020" name="Nature">
        <title>Giant virus diversity and host interactions through global metagenomics.</title>
        <authorList>
            <person name="Schulz F."/>
            <person name="Roux S."/>
            <person name="Paez-Espino D."/>
            <person name="Jungbluth S."/>
            <person name="Walsh D.A."/>
            <person name="Denef V.J."/>
            <person name="McMahon K.D."/>
            <person name="Konstantinidis K.T."/>
            <person name="Eloe-Fadrosh E.A."/>
            <person name="Kyrpides N.C."/>
            <person name="Woyke T."/>
        </authorList>
    </citation>
    <scope>NUCLEOTIDE SEQUENCE</scope>
    <source>
        <strain evidence="1">GVMAG-M-3300020182-33</strain>
    </source>
</reference>
<dbReference type="AlphaFoldDB" id="A0A6C0C342"/>
<organism evidence="1">
    <name type="scientific">viral metagenome</name>
    <dbReference type="NCBI Taxonomy" id="1070528"/>
    <lineage>
        <taxon>unclassified sequences</taxon>
        <taxon>metagenomes</taxon>
        <taxon>organismal metagenomes</taxon>
    </lineage>
</organism>
<protein>
    <submittedName>
        <fullName evidence="1">Uncharacterized protein</fullName>
    </submittedName>
</protein>
<name>A0A6C0C342_9ZZZZ</name>